<dbReference type="PANTHER" id="PTHR32439:SF9">
    <property type="entry name" value="BLR3264 PROTEIN"/>
    <property type="match status" value="1"/>
</dbReference>
<dbReference type="InterPro" id="IPR036136">
    <property type="entry name" value="Nit/Sulf_reduc_fer-like_dom_sf"/>
</dbReference>
<evidence type="ECO:0000256" key="1">
    <source>
        <dbReference type="ARBA" id="ARBA00022485"/>
    </source>
</evidence>
<dbReference type="SUPFAM" id="SSF55124">
    <property type="entry name" value="Nitrite/Sulfite reductase N-terminal domain-like"/>
    <property type="match status" value="1"/>
</dbReference>
<sequence>MTATVIKGWCPGAHTPMRSGDGLILRIRPRLGRLSRDQALGLCALAERYGNGFITLTNRANLQIRGVTPEHYDDMLVHLTGLDLVDANPELEARRNLMLTPFRAPGDLAESLGEQLLKILPDLPDLPAKFGFSIDCGPAPVLARDPADIRIERSALGGLMLRADGCAAGRAATPDTAIALLAELARWFADRPD</sequence>
<dbReference type="GO" id="GO:0051539">
    <property type="term" value="F:4 iron, 4 sulfur cluster binding"/>
    <property type="evidence" value="ECO:0007669"/>
    <property type="project" value="UniProtKB-KW"/>
</dbReference>
<keyword evidence="6" id="KW-1185">Reference proteome</keyword>
<name>A0A2M8ITS4_9RHOB</name>
<dbReference type="InterPro" id="IPR005117">
    <property type="entry name" value="NiRdtase/SiRdtase_haem-b_fer"/>
</dbReference>
<organism evidence="5 6">
    <name type="scientific">Pseudooceanicola lipolyticus</name>
    <dbReference type="NCBI Taxonomy" id="2029104"/>
    <lineage>
        <taxon>Bacteria</taxon>
        <taxon>Pseudomonadati</taxon>
        <taxon>Pseudomonadota</taxon>
        <taxon>Alphaproteobacteria</taxon>
        <taxon>Rhodobacterales</taxon>
        <taxon>Paracoccaceae</taxon>
        <taxon>Pseudooceanicola</taxon>
    </lineage>
</organism>
<dbReference type="AlphaFoldDB" id="A0A2M8ITS4"/>
<dbReference type="Proteomes" id="UP000231553">
    <property type="component" value="Unassembled WGS sequence"/>
</dbReference>
<accession>A0A2M8ITS4</accession>
<keyword evidence="1" id="KW-0004">4Fe-4S</keyword>
<dbReference type="Pfam" id="PF03460">
    <property type="entry name" value="NIR_SIR_ferr"/>
    <property type="match status" value="1"/>
</dbReference>
<reference evidence="5 6" key="1">
    <citation type="journal article" date="2018" name="Int. J. Syst. Evol. Microbiol.">
        <title>Pseudooceanicola lipolyticus sp. nov., a marine alphaproteobacterium, reclassification of Oceanicola flagellatus as Pseudooceanicola flagellatus comb. nov. and emended description of the genus Pseudooceanicola.</title>
        <authorList>
            <person name="Huang M.-M."/>
            <person name="Guo L.-L."/>
            <person name="Wu Y.-H."/>
            <person name="Lai Q.-L."/>
            <person name="Shao Z.-Z."/>
            <person name="Wang C.-S."/>
            <person name="Wu M."/>
            <person name="Xu X.-W."/>
        </authorList>
    </citation>
    <scope>NUCLEOTIDE SEQUENCE [LARGE SCALE GENOMIC DNA]</scope>
    <source>
        <strain evidence="5 6">157</strain>
    </source>
</reference>
<proteinExistence type="predicted"/>
<evidence type="ECO:0000313" key="5">
    <source>
        <dbReference type="EMBL" id="PJE33934.1"/>
    </source>
</evidence>
<dbReference type="GO" id="GO:0016491">
    <property type="term" value="F:oxidoreductase activity"/>
    <property type="evidence" value="ECO:0007669"/>
    <property type="project" value="UniProtKB-KW"/>
</dbReference>
<gene>
    <name evidence="5" type="ORF">CVM52_24875</name>
</gene>
<evidence type="ECO:0000259" key="4">
    <source>
        <dbReference type="Pfam" id="PF03460"/>
    </source>
</evidence>
<keyword evidence="1" id="KW-0411">Iron-sulfur</keyword>
<comment type="caution">
    <text evidence="5">The sequence shown here is derived from an EMBL/GenBank/DDBJ whole genome shotgun (WGS) entry which is preliminary data.</text>
</comment>
<keyword evidence="3" id="KW-0560">Oxidoreductase</keyword>
<dbReference type="Gene3D" id="3.90.480.20">
    <property type="match status" value="1"/>
</dbReference>
<evidence type="ECO:0000256" key="3">
    <source>
        <dbReference type="ARBA" id="ARBA00023002"/>
    </source>
</evidence>
<dbReference type="EMBL" id="PGTB01000278">
    <property type="protein sequence ID" value="PJE33934.1"/>
    <property type="molecule type" value="Genomic_DNA"/>
</dbReference>
<feature type="non-terminal residue" evidence="5">
    <location>
        <position position="193"/>
    </location>
</feature>
<keyword evidence="2" id="KW-0479">Metal-binding</keyword>
<dbReference type="PANTHER" id="PTHR32439">
    <property type="entry name" value="FERREDOXIN--NITRITE REDUCTASE, CHLOROPLASTIC"/>
    <property type="match status" value="1"/>
</dbReference>
<keyword evidence="2" id="KW-0349">Heme</keyword>
<feature type="domain" description="Nitrite/Sulfite reductase ferredoxin-like" evidence="4">
    <location>
        <begin position="16"/>
        <end position="76"/>
    </location>
</feature>
<dbReference type="InterPro" id="IPR051329">
    <property type="entry name" value="NIR_SIR_4Fe-4S"/>
</dbReference>
<protein>
    <submittedName>
        <fullName evidence="5">Cobalamin biosynthesis protein CobG</fullName>
    </submittedName>
</protein>
<keyword evidence="2" id="KW-0408">Iron</keyword>
<evidence type="ECO:0000256" key="2">
    <source>
        <dbReference type="ARBA" id="ARBA00022617"/>
    </source>
</evidence>
<evidence type="ECO:0000313" key="6">
    <source>
        <dbReference type="Proteomes" id="UP000231553"/>
    </source>
</evidence>